<dbReference type="OrthoDB" id="376450at2157"/>
<comment type="caution">
    <text evidence="2">The sequence shown here is derived from an EMBL/GenBank/DDBJ whole genome shotgun (WGS) entry which is preliminary data.</text>
</comment>
<protein>
    <submittedName>
        <fullName evidence="2">Uncharacterized protein</fullName>
    </submittedName>
</protein>
<dbReference type="Proteomes" id="UP000608662">
    <property type="component" value="Unassembled WGS sequence"/>
</dbReference>
<proteinExistence type="predicted"/>
<name>A0A847UA92_9EURY</name>
<accession>A0A847UA92</accession>
<keyword evidence="1" id="KW-0812">Transmembrane</keyword>
<reference evidence="2" key="1">
    <citation type="submission" date="2019-12" db="EMBL/GenBank/DDBJ databases">
        <title>Whole-genome sequence of Halomicrobium mukohataei pws1.</title>
        <authorList>
            <person name="Verma D.K."/>
            <person name="Gopal K."/>
            <person name="Prasad E.S."/>
        </authorList>
    </citation>
    <scope>NUCLEOTIDE SEQUENCE</scope>
    <source>
        <strain evidence="2">Pws1</strain>
    </source>
</reference>
<evidence type="ECO:0000313" key="2">
    <source>
        <dbReference type="EMBL" id="NLV09167.1"/>
    </source>
</evidence>
<keyword evidence="1" id="KW-0472">Membrane</keyword>
<feature type="transmembrane region" description="Helical" evidence="1">
    <location>
        <begin position="61"/>
        <end position="80"/>
    </location>
</feature>
<evidence type="ECO:0000256" key="1">
    <source>
        <dbReference type="SAM" id="Phobius"/>
    </source>
</evidence>
<dbReference type="EMBL" id="WOYG01000001">
    <property type="protein sequence ID" value="NLV09167.1"/>
    <property type="molecule type" value="Genomic_DNA"/>
</dbReference>
<feature type="transmembrane region" description="Helical" evidence="1">
    <location>
        <begin position="92"/>
        <end position="116"/>
    </location>
</feature>
<keyword evidence="1" id="KW-1133">Transmembrane helix</keyword>
<organism evidence="2 3">
    <name type="scientific">Halomicrobium mukohataei</name>
    <dbReference type="NCBI Taxonomy" id="57705"/>
    <lineage>
        <taxon>Archaea</taxon>
        <taxon>Methanobacteriati</taxon>
        <taxon>Methanobacteriota</taxon>
        <taxon>Stenosarchaea group</taxon>
        <taxon>Halobacteria</taxon>
        <taxon>Halobacteriales</taxon>
        <taxon>Haloarculaceae</taxon>
        <taxon>Halomicrobium</taxon>
    </lineage>
</organism>
<gene>
    <name evidence="2" type="ORF">GOC74_04390</name>
</gene>
<dbReference type="AlphaFoldDB" id="A0A847UA92"/>
<dbReference type="RefSeq" id="WP_170093075.1">
    <property type="nucleotide sequence ID" value="NZ_WOYG01000001.1"/>
</dbReference>
<sequence>MKLKINTQRIVAAAVGIANVIILLLARWAIDPLEYADLSLFTPIVRLGHFTLGAVPAYLLVRYRIVSPLVISGFLTWAAYVDRGSMEPFIGLYSIPILHGYVLAVLGVFGLGEFLVRDNLSFLSNDPLV</sequence>
<feature type="transmembrane region" description="Helical" evidence="1">
    <location>
        <begin position="12"/>
        <end position="30"/>
    </location>
</feature>
<evidence type="ECO:0000313" key="3">
    <source>
        <dbReference type="Proteomes" id="UP000608662"/>
    </source>
</evidence>